<feature type="signal peptide" evidence="2">
    <location>
        <begin position="1"/>
        <end position="29"/>
    </location>
</feature>
<name>A0ABQ2HV21_9PSEU</name>
<evidence type="ECO:0000256" key="2">
    <source>
        <dbReference type="SAM" id="SignalP"/>
    </source>
</evidence>
<dbReference type="Proteomes" id="UP000597656">
    <property type="component" value="Unassembled WGS sequence"/>
</dbReference>
<feature type="chain" id="PRO_5046338377" description="Surface-anchored protein" evidence="2">
    <location>
        <begin position="30"/>
        <end position="442"/>
    </location>
</feature>
<accession>A0ABQ2HV21</accession>
<dbReference type="NCBIfam" id="TIGR03769">
    <property type="entry name" value="P_ac_wall_RPT"/>
    <property type="match status" value="1"/>
</dbReference>
<keyword evidence="1" id="KW-1133">Transmembrane helix</keyword>
<dbReference type="InterPro" id="IPR022435">
    <property type="entry name" value="Surface-anchored_actinobac"/>
</dbReference>
<keyword evidence="1" id="KW-0472">Membrane</keyword>
<evidence type="ECO:0000313" key="3">
    <source>
        <dbReference type="EMBL" id="GGM90205.1"/>
    </source>
</evidence>
<gene>
    <name evidence="3" type="ORF">GCM10011609_28900</name>
</gene>
<protein>
    <recommendedName>
        <fullName evidence="5">Surface-anchored protein</fullName>
    </recommendedName>
</protein>
<sequence>MRVRASTRVAAGQFAVVAALLMSAPAALAEPAEPGDPVADAVLDVAGDRLEIDVARQRVEAADPAKPVELTWDTSSIEPGTVFGDRVTLRASVVDSGKPAGEPVAVPVASTGTLQVDPPGPGGHELRLEATAHALDGRPLTVESVYALSVAEAARPEVAPQVLPPAPQPEILPPARQPEVAAPSPQILAAAQQPPTATGRVVIDKGHVDAVAPRLLPDGLHIQVKDGTVAGTTTWREPADVELKVTSASRTALPASPQLAFLGAAGKQVFLLPQTQRADVLWAGWSTEELRPADVSGPVTWSLTAVEGPGAFGLFTTGSFGEPTVLFDSTDGLPDAQSVPLGTHAHANWAFAEPGRYRLTFTATAPGAGGPLTDTETYTFTIGDGTSSPAQQPGAVNRNPAITLASTGPAGLSAVTGLGLALLASGVAVLVVTRRRVQEKTS</sequence>
<comment type="caution">
    <text evidence="3">The sequence shown here is derived from an EMBL/GenBank/DDBJ whole genome shotgun (WGS) entry which is preliminary data.</text>
</comment>
<feature type="transmembrane region" description="Helical" evidence="1">
    <location>
        <begin position="410"/>
        <end position="432"/>
    </location>
</feature>
<keyword evidence="2" id="KW-0732">Signal</keyword>
<reference evidence="4" key="1">
    <citation type="journal article" date="2019" name="Int. J. Syst. Evol. Microbiol.">
        <title>The Global Catalogue of Microorganisms (GCM) 10K type strain sequencing project: providing services to taxonomists for standard genome sequencing and annotation.</title>
        <authorList>
            <consortium name="The Broad Institute Genomics Platform"/>
            <consortium name="The Broad Institute Genome Sequencing Center for Infectious Disease"/>
            <person name="Wu L."/>
            <person name="Ma J."/>
        </authorList>
    </citation>
    <scope>NUCLEOTIDE SEQUENCE [LARGE SCALE GENOMIC DNA]</scope>
    <source>
        <strain evidence="4">CGMCC 4.7319</strain>
    </source>
</reference>
<organism evidence="3 4">
    <name type="scientific">Lentzea pudingi</name>
    <dbReference type="NCBI Taxonomy" id="1789439"/>
    <lineage>
        <taxon>Bacteria</taxon>
        <taxon>Bacillati</taxon>
        <taxon>Actinomycetota</taxon>
        <taxon>Actinomycetes</taxon>
        <taxon>Pseudonocardiales</taxon>
        <taxon>Pseudonocardiaceae</taxon>
        <taxon>Lentzea</taxon>
    </lineage>
</organism>
<proteinExistence type="predicted"/>
<evidence type="ECO:0000313" key="4">
    <source>
        <dbReference type="Proteomes" id="UP000597656"/>
    </source>
</evidence>
<dbReference type="NCBIfam" id="NF038134">
    <property type="entry name" value="choice_anch_M"/>
    <property type="match status" value="1"/>
</dbReference>
<keyword evidence="1" id="KW-0812">Transmembrane</keyword>
<keyword evidence="4" id="KW-1185">Reference proteome</keyword>
<dbReference type="EMBL" id="BMNC01000003">
    <property type="protein sequence ID" value="GGM90205.1"/>
    <property type="molecule type" value="Genomic_DNA"/>
</dbReference>
<evidence type="ECO:0000256" key="1">
    <source>
        <dbReference type="SAM" id="Phobius"/>
    </source>
</evidence>
<evidence type="ECO:0008006" key="5">
    <source>
        <dbReference type="Google" id="ProtNLM"/>
    </source>
</evidence>
<dbReference type="RefSeq" id="WP_189155179.1">
    <property type="nucleotide sequence ID" value="NZ_BMNC01000003.1"/>
</dbReference>